<evidence type="ECO:0000313" key="1">
    <source>
        <dbReference type="EMBL" id="RIY13037.1"/>
    </source>
</evidence>
<protein>
    <recommendedName>
        <fullName evidence="3">YbbR-like domain-containing protein</fullName>
    </recommendedName>
</protein>
<dbReference type="EMBL" id="QYCN01000004">
    <property type="protein sequence ID" value="RIY13037.1"/>
    <property type="molecule type" value="Genomic_DNA"/>
</dbReference>
<reference evidence="1 2" key="2">
    <citation type="submission" date="2019-01" db="EMBL/GenBank/DDBJ databases">
        <title>Hymenobacter humicola sp. nov., isolated from soils in Antarctica.</title>
        <authorList>
            <person name="Sedlacek I."/>
            <person name="Holochova P."/>
            <person name="Kralova S."/>
            <person name="Pantucek R."/>
            <person name="Stankova E."/>
            <person name="Vrbovska V."/>
            <person name="Kristofova L."/>
            <person name="Svec P."/>
            <person name="Busse H.-J."/>
        </authorList>
    </citation>
    <scope>NUCLEOTIDE SEQUENCE [LARGE SCALE GENOMIC DNA]</scope>
    <source>
        <strain evidence="1 2">CCM 8852</strain>
    </source>
</reference>
<organism evidence="1 2">
    <name type="scientific">Hymenobacter rubripertinctus</name>
    <dbReference type="NCBI Taxonomy" id="2029981"/>
    <lineage>
        <taxon>Bacteria</taxon>
        <taxon>Pseudomonadati</taxon>
        <taxon>Bacteroidota</taxon>
        <taxon>Cytophagia</taxon>
        <taxon>Cytophagales</taxon>
        <taxon>Hymenobacteraceae</taxon>
        <taxon>Hymenobacter</taxon>
    </lineage>
</organism>
<reference evidence="1 2" key="1">
    <citation type="submission" date="2018-09" db="EMBL/GenBank/DDBJ databases">
        <authorList>
            <person name="Zeman M."/>
            <person name="Pardy F."/>
        </authorList>
    </citation>
    <scope>NUCLEOTIDE SEQUENCE [LARGE SCALE GENOMIC DNA]</scope>
    <source>
        <strain evidence="1 2">CCM 8852</strain>
    </source>
</reference>
<dbReference type="Proteomes" id="UP000284250">
    <property type="component" value="Unassembled WGS sequence"/>
</dbReference>
<dbReference type="AlphaFoldDB" id="A0A418R6D2"/>
<evidence type="ECO:0008006" key="3">
    <source>
        <dbReference type="Google" id="ProtNLM"/>
    </source>
</evidence>
<comment type="caution">
    <text evidence="1">The sequence shown here is derived from an EMBL/GenBank/DDBJ whole genome shotgun (WGS) entry which is preliminary data.</text>
</comment>
<dbReference type="RefSeq" id="WP_119654634.1">
    <property type="nucleotide sequence ID" value="NZ_JBHUOI010000028.1"/>
</dbReference>
<gene>
    <name evidence="1" type="ORF">D0T11_04740</name>
</gene>
<sequence>MLRWFMSPFFGQERSYWRAVTACFLVASTFWLLNALNKTYTTRITYPLACRYDEGRFVPVQPLPTEVAVNVTGRGWKLLRRQLLLDVKPAELTLRTSATRYLTSNTLRPALQQAMDGLQFNYLLSDTLWVSLDRLVSRRLPLALSPATDGAALPYDARFEPAEVLFRGPASKVENLPDPYPVHLPQAPAGSTAGDIQVPIGGPELVQTNVQDVRVRLVRRPVVTLPVDVVPELLDAPQGRRFRLSPATVRVRLQFFPEDTARFSPDQVRVQLHYGQFINQDSSLRPFLSEKPPQVRGYLVLTRGVRVRSR</sequence>
<evidence type="ECO:0000313" key="2">
    <source>
        <dbReference type="Proteomes" id="UP000284250"/>
    </source>
</evidence>
<keyword evidence="2" id="KW-1185">Reference proteome</keyword>
<proteinExistence type="predicted"/>
<name>A0A418R6D2_9BACT</name>
<accession>A0A418R6D2</accession>